<evidence type="ECO:0000313" key="3">
    <source>
        <dbReference type="Proteomes" id="UP000464507"/>
    </source>
</evidence>
<sequence>MTGRSEQLEFPGSHGALLAARLDLPDGPPRAYALFAHCFTCSKDGLASARISRALTEFGIAVLRFDFTGLGKSGGEFANTNFSSNIEDLEFAAAFLRERYAAPSILIGHSLGGAAVLAVTHRIPEVTAVVTIGAPADPDHLAHLLRESRAEIEESGEAEVVLAGRTFRVRQQFLADIAAQPQAERIRDLGAALLVMHSPADAIVAVDNARRIYEAARHPKSFVALDGADHLLTSPADAAYAAAILATWAGRYALGPPAGAAAPAPPVPITLPDPAEGLVVVSERGSGAYAQEIMIGRHRLTADEPLPIGTDTGPSPYDLVLAGLGACTSMTMRLYAARKKWPLEKVTVSLRHSRIHAKDCADCETTTGQVDRIERVIHFEGDLDADQIERLSGIADKCPVHRTLRSETVIHTTILGAADPESTGDVDRGVPA</sequence>
<dbReference type="EMBL" id="CP017146">
    <property type="protein sequence ID" value="QHO68487.1"/>
    <property type="molecule type" value="Genomic_DNA"/>
</dbReference>
<dbReference type="Pfam" id="PF12146">
    <property type="entry name" value="Hydrolase_4"/>
    <property type="match status" value="1"/>
</dbReference>
<dbReference type="AlphaFoldDB" id="A0A7L5AEK5"/>
<dbReference type="InterPro" id="IPR015946">
    <property type="entry name" value="KH_dom-like_a/b"/>
</dbReference>
<dbReference type="Gene3D" id="3.30.300.20">
    <property type="match status" value="1"/>
</dbReference>
<name>A0A7L5AEK5_9MICO</name>
<dbReference type="InterPro" id="IPR003718">
    <property type="entry name" value="OsmC/Ohr_fam"/>
</dbReference>
<gene>
    <name evidence="2" type="ORF">BHD05_01395</name>
</gene>
<dbReference type="SUPFAM" id="SSF82784">
    <property type="entry name" value="OsmC-like"/>
    <property type="match status" value="1"/>
</dbReference>
<accession>A0A7L5AEK5</accession>
<evidence type="ECO:0000313" key="2">
    <source>
        <dbReference type="EMBL" id="QHO68487.1"/>
    </source>
</evidence>
<dbReference type="RefSeq" id="WP_161884846.1">
    <property type="nucleotide sequence ID" value="NZ_CP017146.1"/>
</dbReference>
<reference evidence="2 3" key="1">
    <citation type="submission" date="2016-09" db="EMBL/GenBank/DDBJ databases">
        <title>Complete genome sequence of microbes from the polar regions.</title>
        <authorList>
            <person name="Liao L."/>
            <person name="Chen B."/>
        </authorList>
    </citation>
    <scope>NUCLEOTIDE SEQUENCE [LARGE SCALE GENOMIC DNA]</scope>
    <source>
        <strain evidence="2 3">ZS314</strain>
    </source>
</reference>
<organism evidence="2 3">
    <name type="scientific">Marisediminicola antarctica</name>
    <dbReference type="NCBI Taxonomy" id="674079"/>
    <lineage>
        <taxon>Bacteria</taxon>
        <taxon>Bacillati</taxon>
        <taxon>Actinomycetota</taxon>
        <taxon>Actinomycetes</taxon>
        <taxon>Micrococcales</taxon>
        <taxon>Microbacteriaceae</taxon>
        <taxon>Marisediminicola</taxon>
    </lineage>
</organism>
<proteinExistence type="predicted"/>
<dbReference type="SUPFAM" id="SSF53474">
    <property type="entry name" value="alpha/beta-Hydrolases"/>
    <property type="match status" value="1"/>
</dbReference>
<keyword evidence="3" id="KW-1185">Reference proteome</keyword>
<dbReference type="KEGG" id="mant:BHD05_01395"/>
<dbReference type="InterPro" id="IPR036102">
    <property type="entry name" value="OsmC/Ohrsf"/>
</dbReference>
<evidence type="ECO:0000259" key="1">
    <source>
        <dbReference type="Pfam" id="PF12146"/>
    </source>
</evidence>
<dbReference type="PANTHER" id="PTHR39624">
    <property type="entry name" value="PROTEIN INVOLVED IN RIMO-MEDIATED BETA-METHYLTHIOLATION OF RIBOSOMAL PROTEIN S12 YCAO"/>
    <property type="match status" value="1"/>
</dbReference>
<dbReference type="Pfam" id="PF02566">
    <property type="entry name" value="OsmC"/>
    <property type="match status" value="1"/>
</dbReference>
<dbReference type="InterPro" id="IPR022742">
    <property type="entry name" value="Hydrolase_4"/>
</dbReference>
<dbReference type="Proteomes" id="UP000464507">
    <property type="component" value="Chromosome"/>
</dbReference>
<protein>
    <submittedName>
        <fullName evidence="2">Osmotically inducible protein C</fullName>
    </submittedName>
</protein>
<dbReference type="PANTHER" id="PTHR39624:SF2">
    <property type="entry name" value="OSMC-LIKE PROTEIN"/>
    <property type="match status" value="1"/>
</dbReference>
<dbReference type="InterPro" id="IPR029058">
    <property type="entry name" value="AB_hydrolase_fold"/>
</dbReference>
<dbReference type="Gene3D" id="3.40.50.1820">
    <property type="entry name" value="alpha/beta hydrolase"/>
    <property type="match status" value="1"/>
</dbReference>
<feature type="domain" description="Serine aminopeptidase S33" evidence="1">
    <location>
        <begin position="49"/>
        <end position="139"/>
    </location>
</feature>
<dbReference type="OrthoDB" id="9789573at2"/>